<gene>
    <name evidence="2" type="ORF">MNBD_NITROSPINAE04-2708</name>
</gene>
<reference evidence="2" key="1">
    <citation type="submission" date="2018-06" db="EMBL/GenBank/DDBJ databases">
        <authorList>
            <person name="Zhirakovskaya E."/>
        </authorList>
    </citation>
    <scope>NUCLEOTIDE SEQUENCE</scope>
</reference>
<protein>
    <recommendedName>
        <fullName evidence="3">Cytochrome c domain-containing protein</fullName>
    </recommendedName>
</protein>
<feature type="transmembrane region" description="Helical" evidence="1">
    <location>
        <begin position="85"/>
        <end position="106"/>
    </location>
</feature>
<dbReference type="AlphaFoldDB" id="A0A3B1C5S1"/>
<dbReference type="Gene3D" id="1.20.810.10">
    <property type="entry name" value="Cytochrome Bc1 Complex, Chain C"/>
    <property type="match status" value="1"/>
</dbReference>
<dbReference type="InterPro" id="IPR027387">
    <property type="entry name" value="Cytb/b6-like_sf"/>
</dbReference>
<keyword evidence="1" id="KW-0812">Transmembrane</keyword>
<evidence type="ECO:0000313" key="2">
    <source>
        <dbReference type="EMBL" id="VAX19963.1"/>
    </source>
</evidence>
<accession>A0A3B1C5S1</accession>
<dbReference type="EMBL" id="UOGA01000166">
    <property type="protein sequence ID" value="VAX19963.1"/>
    <property type="molecule type" value="Genomic_DNA"/>
</dbReference>
<keyword evidence="1" id="KW-0472">Membrane</keyword>
<sequence length="242" mass="27035">MSENENISANKGGKKWWPHMVIILSLVMLVVALLIGIMADRFPVPDDAPNEIPFPDDGENVPGPEWLFLLFWLPFWYFKGHLKKYLFLTSVAPILLLLYFALLPYFHKIPLHRLPGLKVILGKVSGMASGVKKSLIYALPALVFGLILATGVYKSGHQAKVLGCDACHNPAMGHRMAIPPVNVATYYTVDRARQIGSAKYRAGKSSGLNAEGEMLQDTSDDEGGYKDANWQMRHMYEPTFTW</sequence>
<proteinExistence type="predicted"/>
<keyword evidence="1" id="KW-1133">Transmembrane helix</keyword>
<evidence type="ECO:0000256" key="1">
    <source>
        <dbReference type="SAM" id="Phobius"/>
    </source>
</evidence>
<name>A0A3B1C5S1_9ZZZZ</name>
<feature type="transmembrane region" description="Helical" evidence="1">
    <location>
        <begin position="21"/>
        <end position="39"/>
    </location>
</feature>
<organism evidence="2">
    <name type="scientific">hydrothermal vent metagenome</name>
    <dbReference type="NCBI Taxonomy" id="652676"/>
    <lineage>
        <taxon>unclassified sequences</taxon>
        <taxon>metagenomes</taxon>
        <taxon>ecological metagenomes</taxon>
    </lineage>
</organism>
<feature type="transmembrane region" description="Helical" evidence="1">
    <location>
        <begin position="135"/>
        <end position="153"/>
    </location>
</feature>
<evidence type="ECO:0008006" key="3">
    <source>
        <dbReference type="Google" id="ProtNLM"/>
    </source>
</evidence>
<feature type="transmembrane region" description="Helical" evidence="1">
    <location>
        <begin position="61"/>
        <end position="78"/>
    </location>
</feature>